<feature type="compositionally biased region" description="Basic residues" evidence="2">
    <location>
        <begin position="750"/>
        <end position="766"/>
    </location>
</feature>
<dbReference type="Proteomes" id="UP001335648">
    <property type="component" value="Unassembled WGS sequence"/>
</dbReference>
<comment type="similarity">
    <text evidence="1">Belongs to the round spermatid basic protein 1 family.</text>
</comment>
<comment type="caution">
    <text evidence="3">The sequence shown here is derived from an EMBL/GenBank/DDBJ whole genome shotgun (WGS) entry which is preliminary data.</text>
</comment>
<feature type="region of interest" description="Disordered" evidence="2">
    <location>
        <begin position="700"/>
        <end position="776"/>
    </location>
</feature>
<dbReference type="GO" id="GO:0005634">
    <property type="term" value="C:nucleus"/>
    <property type="evidence" value="ECO:0007669"/>
    <property type="project" value="InterPro"/>
</dbReference>
<feature type="compositionally biased region" description="Basic residues" evidence="2">
    <location>
        <begin position="222"/>
        <end position="232"/>
    </location>
</feature>
<feature type="compositionally biased region" description="Basic residues" evidence="2">
    <location>
        <begin position="1014"/>
        <end position="1026"/>
    </location>
</feature>
<sequence length="1185" mass="134861">MAEAVDSMHFAANSKTNSPKPLLAKRPPESRPQSSSDIYPPAPKKVRVEEKGLKHRKLNGEVCAGEKHNGKQSCGSPAKWSFGPAKASLSTAAAVSATPARKIFKISNFLASPLKVKKTKEKRHREKEKSSEAQQSSAAGEERLSPASCHTKTENGDVKMLQRDHNAKEKDREKKKEKSKECNNHKLPPVHDIARENGDVISPEKESNEKPKAVSDEELLLKKLKKKKKKKHKDGERVKERHSRPKMYHRSSQTVCSGGSLSPPEFLGRINGNSSSSSLLHNTTAPHPHPDPATSASISSMVRDRLAHSSPLHCTPAPGLSGLEFGRLIHIEQQANGGASVAHAYIEQLSSLSSAEMQRFAEEFVTLSFSEEEGQAASFVMGIIHGAASYLPDFLDYFSYKFPNAPVKMEVLGKKDIETTTMVNFLSQVKRTYSQGTYRAGAMRQVSLVGAVDEEVGDYFPEFINMLEESPFLERTLPWGTFSSLRLHSPTESDDGPIMWVRPGEQMIPMADMPKSPFKRKRSTNEIKNLQYLPRASEPREMLFEDRTRAHADHIGQGFERQTTAAVGVLKAVRCGEDTDAPGRITKDVVCFHAGDFPEVVMRLQLDLHEPPLSQCVQWIDDAKLNQLRREGIRYARIQLYHDDIYFIPRGVVHQFKTVAAVCSLAWHIRLKQYHQHEVKEEEEVKEEKCAPRAEKLHIKEEEEEEEEEEERKKKRRKKKKKKKKKNNNNNNKRRSLSLLQRWYLSRSMRTQRKRTHRPQKLRHRPSREEEKDIRSEIKSFSTVQSLPFIKKERDEGLLTHTLMEPKTEEDEKGKGGGEDSCQALQKSHEEGGVESPSFKSTPQIRKENDVEEERQQKTTVPGQGLKEKTKDSIMSHYNTPQIKKEKDKGRREKDEKERVKDKEKRDKERSKEKERDKKERAKDRERDRGREQERVKAEGGTSTLPPIRKKEDEERTREGTKTSQTSLSAQRDEKWDSKTQVHVKKEKEYDKDRERSQSHLRPDREEARDTCSNKHKSLHGKKEKSGHREGREGNTLSTQAKSGREDGKTGTPKPANIQVKKDGKKDKDVYSKEERKKAASGPPEHKQPRTLITFDLFKPMEAHQTLALSFTDSRPKTHHHSDSRGTSSKPGSDSRTVTPSKGSKAKDTVQGKPATPVQDTRPPQHSLKQPLKTHTPQTQKDFLI</sequence>
<feature type="region of interest" description="Disordered" evidence="2">
    <location>
        <begin position="1"/>
        <end position="97"/>
    </location>
</feature>
<feature type="compositionally biased region" description="Polar residues" evidence="2">
    <location>
        <begin position="1125"/>
        <end position="1142"/>
    </location>
</feature>
<dbReference type="PANTHER" id="PTHR13354:SF9">
    <property type="entry name" value="LYSINE-SPECIFIC DEMETHYLASE RSBN1L"/>
    <property type="match status" value="1"/>
</dbReference>
<reference evidence="3 4" key="1">
    <citation type="journal article" date="2023" name="Mol. Biol. Evol.">
        <title>Genomics of Secondarily Temperate Adaptation in the Only Non-Antarctic Icefish.</title>
        <authorList>
            <person name="Rivera-Colon A.G."/>
            <person name="Rayamajhi N."/>
            <person name="Minhas B.F."/>
            <person name="Madrigal G."/>
            <person name="Bilyk K.T."/>
            <person name="Yoon V."/>
            <person name="Hune M."/>
            <person name="Gregory S."/>
            <person name="Cheng C.H.C."/>
            <person name="Catchen J.M."/>
        </authorList>
    </citation>
    <scope>NUCLEOTIDE SEQUENCE [LARGE SCALE GENOMIC DNA]</scope>
    <source>
        <strain evidence="3">JC2023a</strain>
    </source>
</reference>
<evidence type="ECO:0000256" key="1">
    <source>
        <dbReference type="ARBA" id="ARBA00010560"/>
    </source>
</evidence>
<proteinExistence type="inferred from homology"/>
<feature type="compositionally biased region" description="Basic residues" evidence="2">
    <location>
        <begin position="115"/>
        <end position="126"/>
    </location>
</feature>
<feature type="compositionally biased region" description="Basic residues" evidence="2">
    <location>
        <begin position="240"/>
        <end position="249"/>
    </location>
</feature>
<feature type="compositionally biased region" description="Polar residues" evidence="2">
    <location>
        <begin position="250"/>
        <end position="260"/>
    </location>
</feature>
<evidence type="ECO:0000256" key="2">
    <source>
        <dbReference type="SAM" id="MobiDB-lite"/>
    </source>
</evidence>
<gene>
    <name evidence="3" type="ORF">CesoFtcFv8_007676</name>
</gene>
<dbReference type="EMBL" id="JAULUE010002051">
    <property type="protein sequence ID" value="KAK5902423.1"/>
    <property type="molecule type" value="Genomic_DNA"/>
</dbReference>
<evidence type="ECO:0000313" key="3">
    <source>
        <dbReference type="EMBL" id="KAK5902423.1"/>
    </source>
</evidence>
<organism evidence="3 4">
    <name type="scientific">Champsocephalus esox</name>
    <name type="common">pike icefish</name>
    <dbReference type="NCBI Taxonomy" id="159716"/>
    <lineage>
        <taxon>Eukaryota</taxon>
        <taxon>Metazoa</taxon>
        <taxon>Chordata</taxon>
        <taxon>Craniata</taxon>
        <taxon>Vertebrata</taxon>
        <taxon>Euteleostomi</taxon>
        <taxon>Actinopterygii</taxon>
        <taxon>Neopterygii</taxon>
        <taxon>Teleostei</taxon>
        <taxon>Neoteleostei</taxon>
        <taxon>Acanthomorphata</taxon>
        <taxon>Eupercaria</taxon>
        <taxon>Perciformes</taxon>
        <taxon>Notothenioidei</taxon>
        <taxon>Channichthyidae</taxon>
        <taxon>Champsocephalus</taxon>
    </lineage>
</organism>
<dbReference type="PANTHER" id="PTHR13354">
    <property type="entry name" value="ROUND SPERMATID BASIC PROTEIN 1"/>
    <property type="match status" value="1"/>
</dbReference>
<feature type="compositionally biased region" description="Low complexity" evidence="2">
    <location>
        <begin position="274"/>
        <end position="296"/>
    </location>
</feature>
<feature type="compositionally biased region" description="Basic and acidic residues" evidence="2">
    <location>
        <begin position="797"/>
        <end position="818"/>
    </location>
</feature>
<feature type="compositionally biased region" description="Basic and acidic residues" evidence="2">
    <location>
        <begin position="883"/>
        <end position="938"/>
    </location>
</feature>
<feature type="compositionally biased region" description="Polar residues" evidence="2">
    <location>
        <begin position="1158"/>
        <end position="1185"/>
    </location>
</feature>
<protein>
    <recommendedName>
        <fullName evidence="5">Round spermatid basic protein 1-like</fullName>
    </recommendedName>
</protein>
<feature type="compositionally biased region" description="Basic and acidic residues" evidence="2">
    <location>
        <begin position="192"/>
        <end position="221"/>
    </location>
</feature>
<name>A0AAN8H4T3_9TELE</name>
<accession>A0AAN8H4T3</accession>
<feature type="region of interest" description="Disordered" evidence="2">
    <location>
        <begin position="797"/>
        <end position="1185"/>
    </location>
</feature>
<evidence type="ECO:0000313" key="4">
    <source>
        <dbReference type="Proteomes" id="UP001335648"/>
    </source>
</evidence>
<feature type="compositionally biased region" description="Basic and acidic residues" evidence="2">
    <location>
        <begin position="845"/>
        <end position="857"/>
    </location>
</feature>
<feature type="compositionally biased region" description="Basic and acidic residues" evidence="2">
    <location>
        <begin position="949"/>
        <end position="961"/>
    </location>
</feature>
<feature type="compositionally biased region" description="Basic and acidic residues" evidence="2">
    <location>
        <begin position="767"/>
        <end position="776"/>
    </location>
</feature>
<feature type="compositionally biased region" description="Basic residues" evidence="2">
    <location>
        <begin position="713"/>
        <end position="736"/>
    </location>
</feature>
<keyword evidence="4" id="KW-1185">Reference proteome</keyword>
<feature type="compositionally biased region" description="Basic and acidic residues" evidence="2">
    <location>
        <begin position="1060"/>
        <end position="1088"/>
    </location>
</feature>
<feature type="compositionally biased region" description="Basic and acidic residues" evidence="2">
    <location>
        <begin position="151"/>
        <end position="184"/>
    </location>
</feature>
<feature type="region of interest" description="Disordered" evidence="2">
    <location>
        <begin position="113"/>
        <end position="297"/>
    </location>
</feature>
<dbReference type="AlphaFoldDB" id="A0AAN8H4T3"/>
<dbReference type="InterPro" id="IPR026306">
    <property type="entry name" value="RSBN1/Dpy-2/CEP530"/>
</dbReference>
<feature type="compositionally biased region" description="Low complexity" evidence="2">
    <location>
        <begin position="84"/>
        <end position="97"/>
    </location>
</feature>
<evidence type="ECO:0008006" key="5">
    <source>
        <dbReference type="Google" id="ProtNLM"/>
    </source>
</evidence>
<feature type="compositionally biased region" description="Basic and acidic residues" evidence="2">
    <location>
        <begin position="971"/>
        <end position="1013"/>
    </location>
</feature>